<dbReference type="GO" id="GO:0006352">
    <property type="term" value="P:DNA-templated transcription initiation"/>
    <property type="evidence" value="ECO:0007669"/>
    <property type="project" value="InterPro"/>
</dbReference>
<evidence type="ECO:0000256" key="4">
    <source>
        <dbReference type="ARBA" id="ARBA00023163"/>
    </source>
</evidence>
<keyword evidence="5" id="KW-0539">Nucleus</keyword>
<dbReference type="AlphaFoldDB" id="A0AAD9T9C6"/>
<evidence type="ECO:0000256" key="3">
    <source>
        <dbReference type="ARBA" id="ARBA00023015"/>
    </source>
</evidence>
<evidence type="ECO:0000256" key="1">
    <source>
        <dbReference type="ARBA" id="ARBA00004123"/>
    </source>
</evidence>
<proteinExistence type="inferred from homology"/>
<dbReference type="Proteomes" id="UP000030711">
    <property type="component" value="Unassembled WGS sequence"/>
</dbReference>
<gene>
    <name evidence="8" type="ORF">EUGRSUZ_L02791</name>
</gene>
<dbReference type="EMBL" id="MU849618">
    <property type="protein sequence ID" value="KAK2631528.1"/>
    <property type="molecule type" value="Genomic_DNA"/>
</dbReference>
<evidence type="ECO:0000313" key="9">
    <source>
        <dbReference type="Proteomes" id="UP000030711"/>
    </source>
</evidence>
<keyword evidence="4" id="KW-0804">Transcription</keyword>
<keyword evidence="3" id="KW-0805">Transcription regulation</keyword>
<dbReference type="PANTHER" id="PTHR15138:SF14">
    <property type="entry name" value="TRANSCRIPTION INITIATION FACTOR TFIID SUBUNIT 4"/>
    <property type="match status" value="1"/>
</dbReference>
<accession>A0AAD9T9C6</accession>
<evidence type="ECO:0000259" key="7">
    <source>
        <dbReference type="Pfam" id="PF05236"/>
    </source>
</evidence>
<feature type="domain" description="Transcription initiation factor TFIID component TAF4 C-terminal" evidence="7">
    <location>
        <begin position="1"/>
        <end position="233"/>
    </location>
</feature>
<feature type="compositionally biased region" description="Basic and acidic residues" evidence="6">
    <location>
        <begin position="93"/>
        <end position="115"/>
    </location>
</feature>
<dbReference type="CDD" id="cd08045">
    <property type="entry name" value="HFD_TAF4"/>
    <property type="match status" value="1"/>
</dbReference>
<evidence type="ECO:0000313" key="8">
    <source>
        <dbReference type="EMBL" id="KAK2631528.1"/>
    </source>
</evidence>
<evidence type="ECO:0000256" key="2">
    <source>
        <dbReference type="ARBA" id="ARBA00006178"/>
    </source>
</evidence>
<protein>
    <recommendedName>
        <fullName evidence="7">Transcription initiation factor TFIID component TAF4 C-terminal domain-containing protein</fullName>
    </recommendedName>
</protein>
<dbReference type="InterPro" id="IPR007900">
    <property type="entry name" value="TAF4_C"/>
</dbReference>
<dbReference type="GO" id="GO:0005669">
    <property type="term" value="C:transcription factor TFIID complex"/>
    <property type="evidence" value="ECO:0007669"/>
    <property type="project" value="InterPro"/>
</dbReference>
<dbReference type="InterPro" id="IPR045144">
    <property type="entry name" value="TAF4"/>
</dbReference>
<feature type="compositionally biased region" description="Basic and acidic residues" evidence="6">
    <location>
        <begin position="172"/>
        <end position="181"/>
    </location>
</feature>
<evidence type="ECO:0000256" key="5">
    <source>
        <dbReference type="ARBA" id="ARBA00023242"/>
    </source>
</evidence>
<evidence type="ECO:0000256" key="6">
    <source>
        <dbReference type="SAM" id="MobiDB-lite"/>
    </source>
</evidence>
<keyword evidence="9" id="KW-1185">Reference proteome</keyword>
<dbReference type="Pfam" id="PF05236">
    <property type="entry name" value="TAF4"/>
    <property type="match status" value="1"/>
</dbReference>
<feature type="compositionally biased region" description="Basic and acidic residues" evidence="6">
    <location>
        <begin position="68"/>
        <end position="85"/>
    </location>
</feature>
<dbReference type="PANTHER" id="PTHR15138">
    <property type="entry name" value="TRANSCRIPTION INITIATION FACTOR TFIID SUBUNIT 4"/>
    <property type="match status" value="1"/>
</dbReference>
<organism evidence="8 9">
    <name type="scientific">Eucalyptus grandis</name>
    <name type="common">Flooded gum</name>
    <dbReference type="NCBI Taxonomy" id="71139"/>
    <lineage>
        <taxon>Eukaryota</taxon>
        <taxon>Viridiplantae</taxon>
        <taxon>Streptophyta</taxon>
        <taxon>Embryophyta</taxon>
        <taxon>Tracheophyta</taxon>
        <taxon>Spermatophyta</taxon>
        <taxon>Magnoliopsida</taxon>
        <taxon>eudicotyledons</taxon>
        <taxon>Gunneridae</taxon>
        <taxon>Pentapetalae</taxon>
        <taxon>rosids</taxon>
        <taxon>malvids</taxon>
        <taxon>Myrtales</taxon>
        <taxon>Myrtaceae</taxon>
        <taxon>Myrtoideae</taxon>
        <taxon>Eucalypteae</taxon>
        <taxon>Eucalyptus</taxon>
    </lineage>
</organism>
<sequence length="244" mass="27117">MARCGVKTISNDVERCLSLSVEERLRGLLCNLIRVSKQRVDVEKPRHRTIVTSDVRQHLMTLNRKAREEWEKKQAEAEKLRKQSEPDSNQGVDGDKEKDENRGKSVKVNKEEDDKMRATAANVAARAAVGGDDVLSKWQLMAEKARQKREGGLEVASQVGKDSQKSSISGRSNKDNQEAGKKGQAASGANRKLGRNQAFASQPKVARTISVKDVIAVLEREPQMSKSSLIYRLYDKVGSEKSGE</sequence>
<comment type="subcellular location">
    <subcellularLocation>
        <location evidence="1">Nucleus</location>
    </subcellularLocation>
</comment>
<dbReference type="GO" id="GO:0006366">
    <property type="term" value="P:transcription by RNA polymerase II"/>
    <property type="evidence" value="ECO:0007669"/>
    <property type="project" value="UniProtKB-ARBA"/>
</dbReference>
<name>A0AAD9T9C6_EUCGR</name>
<reference evidence="8 9" key="1">
    <citation type="journal article" date="2014" name="Nature">
        <title>The genome of Eucalyptus grandis.</title>
        <authorList>
            <person name="Myburg A.A."/>
            <person name="Grattapaglia D."/>
            <person name="Tuskan G.A."/>
            <person name="Hellsten U."/>
            <person name="Hayes R.D."/>
            <person name="Grimwood J."/>
            <person name="Jenkins J."/>
            <person name="Lindquist E."/>
            <person name="Tice H."/>
            <person name="Bauer D."/>
            <person name="Goodstein D.M."/>
            <person name="Dubchak I."/>
            <person name="Poliakov A."/>
            <person name="Mizrachi E."/>
            <person name="Kullan A.R."/>
            <person name="Hussey S.G."/>
            <person name="Pinard D."/>
            <person name="van der Merwe K."/>
            <person name="Singh P."/>
            <person name="van Jaarsveld I."/>
            <person name="Silva-Junior O.B."/>
            <person name="Togawa R.C."/>
            <person name="Pappas M.R."/>
            <person name="Faria D.A."/>
            <person name="Sansaloni C.P."/>
            <person name="Petroli C.D."/>
            <person name="Yang X."/>
            <person name="Ranjan P."/>
            <person name="Tschaplinski T.J."/>
            <person name="Ye C.Y."/>
            <person name="Li T."/>
            <person name="Sterck L."/>
            <person name="Vanneste K."/>
            <person name="Murat F."/>
            <person name="Soler M."/>
            <person name="Clemente H.S."/>
            <person name="Saidi N."/>
            <person name="Cassan-Wang H."/>
            <person name="Dunand C."/>
            <person name="Hefer C.A."/>
            <person name="Bornberg-Bauer E."/>
            <person name="Kersting A.R."/>
            <person name="Vining K."/>
            <person name="Amarasinghe V."/>
            <person name="Ranik M."/>
            <person name="Naithani S."/>
            <person name="Elser J."/>
            <person name="Boyd A.E."/>
            <person name="Liston A."/>
            <person name="Spatafora J.W."/>
            <person name="Dharmwardhana P."/>
            <person name="Raja R."/>
            <person name="Sullivan C."/>
            <person name="Romanel E."/>
            <person name="Alves-Ferreira M."/>
            <person name="Kulheim C."/>
            <person name="Foley W."/>
            <person name="Carocha V."/>
            <person name="Paiva J."/>
            <person name="Kudrna D."/>
            <person name="Brommonschenkel S.H."/>
            <person name="Pasquali G."/>
            <person name="Byrne M."/>
            <person name="Rigault P."/>
            <person name="Tibbits J."/>
            <person name="Spokevicius A."/>
            <person name="Jones R.C."/>
            <person name="Steane D.A."/>
            <person name="Vaillancourt R.E."/>
            <person name="Potts B.M."/>
            <person name="Joubert F."/>
            <person name="Barry K."/>
            <person name="Pappas G.J."/>
            <person name="Strauss S.H."/>
            <person name="Jaiswal P."/>
            <person name="Grima-Pettenati J."/>
            <person name="Salse J."/>
            <person name="Van de Peer Y."/>
            <person name="Rokhsar D.S."/>
            <person name="Schmutz J."/>
        </authorList>
    </citation>
    <scope>NUCLEOTIDE SEQUENCE [LARGE SCALE GENOMIC DNA]</scope>
    <source>
        <strain evidence="9">cv. BRASUZ1</strain>
        <tissue evidence="8">Leaf extractions</tissue>
    </source>
</reference>
<feature type="region of interest" description="Disordered" evidence="6">
    <location>
        <begin position="68"/>
        <end position="115"/>
    </location>
</feature>
<feature type="region of interest" description="Disordered" evidence="6">
    <location>
        <begin position="146"/>
        <end position="203"/>
    </location>
</feature>
<comment type="similarity">
    <text evidence="2">Belongs to the TAF4 family.</text>
</comment>
<comment type="caution">
    <text evidence="8">The sequence shown here is derived from an EMBL/GenBank/DDBJ whole genome shotgun (WGS) entry which is preliminary data.</text>
</comment>